<accession>A0A9D0Z1Y1</accession>
<proteinExistence type="predicted"/>
<dbReference type="EMBL" id="DVFK01000065">
    <property type="protein sequence ID" value="HIQ67796.1"/>
    <property type="molecule type" value="Genomic_DNA"/>
</dbReference>
<evidence type="ECO:0000313" key="2">
    <source>
        <dbReference type="Proteomes" id="UP000886796"/>
    </source>
</evidence>
<reference evidence="1" key="2">
    <citation type="journal article" date="2021" name="PeerJ">
        <title>Extensive microbial diversity within the chicken gut microbiome revealed by metagenomics and culture.</title>
        <authorList>
            <person name="Gilroy R."/>
            <person name="Ravi A."/>
            <person name="Getino M."/>
            <person name="Pursley I."/>
            <person name="Horton D.L."/>
            <person name="Alikhan N.F."/>
            <person name="Baker D."/>
            <person name="Gharbi K."/>
            <person name="Hall N."/>
            <person name="Watson M."/>
            <person name="Adriaenssens E.M."/>
            <person name="Foster-Nyarko E."/>
            <person name="Jarju S."/>
            <person name="Secka A."/>
            <person name="Antonio M."/>
            <person name="Oren A."/>
            <person name="Chaudhuri R.R."/>
            <person name="La Ragione R."/>
            <person name="Hildebrand F."/>
            <person name="Pallen M.J."/>
        </authorList>
    </citation>
    <scope>NUCLEOTIDE SEQUENCE</scope>
    <source>
        <strain evidence="1">13361</strain>
    </source>
</reference>
<reference evidence="1" key="1">
    <citation type="submission" date="2020-10" db="EMBL/GenBank/DDBJ databases">
        <authorList>
            <person name="Gilroy R."/>
        </authorList>
    </citation>
    <scope>NUCLEOTIDE SEQUENCE</scope>
    <source>
        <strain evidence="1">13361</strain>
    </source>
</reference>
<sequence>MPLFELSDFYEYCRENQVDVIPFDRCPQEAATIRDHGFYAVFLNLGKLPSLKLLRGVCCHELGHVATGALHKVDSPFELVERSEYRANRYVAEHFLTPADFAQAFSQGYTEPWQLSDFFELPEADVCRALTYWKEARGMDFPAKEP</sequence>
<dbReference type="Proteomes" id="UP000886796">
    <property type="component" value="Unassembled WGS sequence"/>
</dbReference>
<comment type="caution">
    <text evidence="1">The sequence shown here is derived from an EMBL/GenBank/DDBJ whole genome shotgun (WGS) entry which is preliminary data.</text>
</comment>
<evidence type="ECO:0000313" key="1">
    <source>
        <dbReference type="EMBL" id="HIQ67796.1"/>
    </source>
</evidence>
<protein>
    <recommendedName>
        <fullName evidence="3">IrrE N-terminal-like domain-containing protein</fullName>
    </recommendedName>
</protein>
<gene>
    <name evidence="1" type="ORF">IAB74_04725</name>
</gene>
<evidence type="ECO:0008006" key="3">
    <source>
        <dbReference type="Google" id="ProtNLM"/>
    </source>
</evidence>
<organism evidence="1 2">
    <name type="scientific">Candidatus Faecousia excrementigallinarum</name>
    <dbReference type="NCBI Taxonomy" id="2840806"/>
    <lineage>
        <taxon>Bacteria</taxon>
        <taxon>Bacillati</taxon>
        <taxon>Bacillota</taxon>
        <taxon>Clostridia</taxon>
        <taxon>Eubacteriales</taxon>
        <taxon>Oscillospiraceae</taxon>
        <taxon>Faecousia</taxon>
    </lineage>
</organism>
<dbReference type="AlphaFoldDB" id="A0A9D0Z1Y1"/>
<name>A0A9D0Z1Y1_9FIRM</name>